<evidence type="ECO:0000256" key="8">
    <source>
        <dbReference type="ARBA" id="ARBA00037993"/>
    </source>
</evidence>
<evidence type="ECO:0000256" key="3">
    <source>
        <dbReference type="ARBA" id="ARBA00022723"/>
    </source>
</evidence>
<feature type="binding site" evidence="11">
    <location>
        <position position="190"/>
    </location>
    <ligand>
        <name>Zn(2+)</name>
        <dbReference type="ChEBI" id="CHEBI:29105"/>
    </ligand>
</feature>
<feature type="binding site" evidence="11">
    <location>
        <position position="198"/>
    </location>
    <ligand>
        <name>Zn(2+)</name>
        <dbReference type="ChEBI" id="CHEBI:29105"/>
    </ligand>
</feature>
<evidence type="ECO:0000256" key="6">
    <source>
        <dbReference type="ARBA" id="ARBA00022833"/>
    </source>
</evidence>
<dbReference type="GO" id="GO:0005524">
    <property type="term" value="F:ATP binding"/>
    <property type="evidence" value="ECO:0007669"/>
    <property type="project" value="UniProtKB-UniRule"/>
</dbReference>
<evidence type="ECO:0000256" key="5">
    <source>
        <dbReference type="ARBA" id="ARBA00022785"/>
    </source>
</evidence>
<dbReference type="KEGG" id="alkq:M9189_06530"/>
<dbReference type="PANTHER" id="PTHR42914">
    <property type="entry name" value="7-CYANO-7-DEAZAGUANINE SYNTHASE"/>
    <property type="match status" value="1"/>
</dbReference>
<evidence type="ECO:0000256" key="10">
    <source>
        <dbReference type="ARBA" id="ARBA00047890"/>
    </source>
</evidence>
<sequence length="223" mass="24121">MKRAVILLSGGLDSAVALWLAKSEGYELFTLSFEYGQRHNKELNAAEALAKAAGATEHRVVSINIGQWGGSSLTDMNMEVEDGDVNRTDIPVTYVPARNMVFLSIAASYAEAIGACDIFIGVSQADYSGYVDCRQTFIDAMQNAINQGTVMAAEHKRHITIHAPFISMTKSEEIKLGLSLGVPFDLTWSCYRGGENPCGKCDSCLLRARAFSEAGIDDPALKS</sequence>
<dbReference type="EC" id="6.3.4.20" evidence="9 11"/>
<evidence type="ECO:0000256" key="11">
    <source>
        <dbReference type="HAMAP-Rule" id="MF_01633"/>
    </source>
</evidence>
<comment type="pathway">
    <text evidence="1 11">Purine metabolism; 7-cyano-7-deazaguanine biosynthesis.</text>
</comment>
<dbReference type="GO" id="GO:0016879">
    <property type="term" value="F:ligase activity, forming carbon-nitrogen bonds"/>
    <property type="evidence" value="ECO:0007669"/>
    <property type="project" value="UniProtKB-UniRule"/>
</dbReference>
<comment type="function">
    <text evidence="11">Catalyzes the ATP-dependent conversion of 7-carboxy-7-deazaguanine (CDG) to 7-cyano-7-deazaguanine (preQ(0)).</text>
</comment>
<dbReference type="HAMAP" id="MF_01633">
    <property type="entry name" value="QueC"/>
    <property type="match status" value="1"/>
</dbReference>
<dbReference type="RefSeq" id="WP_250721883.1">
    <property type="nucleotide sequence ID" value="NZ_CP098400.1"/>
</dbReference>
<evidence type="ECO:0000256" key="1">
    <source>
        <dbReference type="ARBA" id="ARBA00005061"/>
    </source>
</evidence>
<dbReference type="Gene3D" id="3.40.50.620">
    <property type="entry name" value="HUPs"/>
    <property type="match status" value="1"/>
</dbReference>
<evidence type="ECO:0000313" key="13">
    <source>
        <dbReference type="Proteomes" id="UP001056426"/>
    </source>
</evidence>
<evidence type="ECO:0000256" key="9">
    <source>
        <dbReference type="ARBA" id="ARBA00039149"/>
    </source>
</evidence>
<keyword evidence="7 11" id="KW-0067">ATP-binding</keyword>
<dbReference type="AlphaFoldDB" id="A0A9J6ZM19"/>
<dbReference type="CDD" id="cd01995">
    <property type="entry name" value="QueC-like"/>
    <property type="match status" value="1"/>
</dbReference>
<organism evidence="12 13">
    <name type="scientific">Xiashengella succiniciproducens</name>
    <dbReference type="NCBI Taxonomy" id="2949635"/>
    <lineage>
        <taxon>Bacteria</taxon>
        <taxon>Pseudomonadati</taxon>
        <taxon>Bacteroidota</taxon>
        <taxon>Bacteroidia</taxon>
        <taxon>Marinilabiliales</taxon>
        <taxon>Marinilabiliaceae</taxon>
        <taxon>Xiashengella</taxon>
    </lineage>
</organism>
<dbReference type="EMBL" id="CP098400">
    <property type="protein sequence ID" value="URW78519.1"/>
    <property type="molecule type" value="Genomic_DNA"/>
</dbReference>
<comment type="similarity">
    <text evidence="8 11">Belongs to the QueC family.</text>
</comment>
<dbReference type="PIRSF" id="PIRSF006293">
    <property type="entry name" value="ExsB"/>
    <property type="match status" value="1"/>
</dbReference>
<accession>A0A9J6ZM19</accession>
<dbReference type="GO" id="GO:0008616">
    <property type="term" value="P:tRNA queuosine(34) biosynthetic process"/>
    <property type="evidence" value="ECO:0007669"/>
    <property type="project" value="UniProtKB-UniRule"/>
</dbReference>
<dbReference type="NCBIfam" id="TIGR00364">
    <property type="entry name" value="7-cyano-7-deazaguanine synthase QueC"/>
    <property type="match status" value="1"/>
</dbReference>
<feature type="binding site" evidence="11">
    <location>
        <position position="201"/>
    </location>
    <ligand>
        <name>Zn(2+)</name>
        <dbReference type="ChEBI" id="CHEBI:29105"/>
    </ligand>
</feature>
<comment type="cofactor">
    <cofactor evidence="11">
        <name>Zn(2+)</name>
        <dbReference type="ChEBI" id="CHEBI:29105"/>
    </cofactor>
    <text evidence="11">Binds 1 zinc ion per subunit.</text>
</comment>
<dbReference type="InterPro" id="IPR014729">
    <property type="entry name" value="Rossmann-like_a/b/a_fold"/>
</dbReference>
<gene>
    <name evidence="11 12" type="primary">queC</name>
    <name evidence="12" type="ORF">M9189_06530</name>
</gene>
<reference evidence="12" key="2">
    <citation type="submission" date="2022-06" db="EMBL/GenBank/DDBJ databases">
        <title>Xiashengella guii gen. nov. sp. nov., a bacterium isolated form anaerobic digestion tank.</title>
        <authorList>
            <person name="Huang H."/>
        </authorList>
    </citation>
    <scope>NUCLEOTIDE SEQUENCE</scope>
    <source>
        <strain evidence="12">Ai-910</strain>
    </source>
</reference>
<keyword evidence="3 11" id="KW-0479">Metal-binding</keyword>
<dbReference type="InterPro" id="IPR018317">
    <property type="entry name" value="QueC"/>
</dbReference>
<evidence type="ECO:0000256" key="2">
    <source>
        <dbReference type="ARBA" id="ARBA00022598"/>
    </source>
</evidence>
<dbReference type="SUPFAM" id="SSF52402">
    <property type="entry name" value="Adenine nucleotide alpha hydrolases-like"/>
    <property type="match status" value="1"/>
</dbReference>
<reference evidence="12" key="1">
    <citation type="submission" date="2022-05" db="EMBL/GenBank/DDBJ databases">
        <authorList>
            <person name="Sun X."/>
        </authorList>
    </citation>
    <scope>NUCLEOTIDE SEQUENCE</scope>
    <source>
        <strain evidence="12">Ai-910</strain>
    </source>
</reference>
<keyword evidence="13" id="KW-1185">Reference proteome</keyword>
<dbReference type="Proteomes" id="UP001056426">
    <property type="component" value="Chromosome"/>
</dbReference>
<evidence type="ECO:0000256" key="4">
    <source>
        <dbReference type="ARBA" id="ARBA00022741"/>
    </source>
</evidence>
<name>A0A9J6ZM19_9BACT</name>
<keyword evidence="4 11" id="KW-0547">Nucleotide-binding</keyword>
<dbReference type="GO" id="GO:0008270">
    <property type="term" value="F:zinc ion binding"/>
    <property type="evidence" value="ECO:0007669"/>
    <property type="project" value="UniProtKB-UniRule"/>
</dbReference>
<dbReference type="Pfam" id="PF06508">
    <property type="entry name" value="QueC"/>
    <property type="match status" value="1"/>
</dbReference>
<proteinExistence type="inferred from homology"/>
<comment type="catalytic activity">
    <reaction evidence="10 11">
        <text>7-carboxy-7-carbaguanine + NH4(+) + 2 ATP = 7-cyano-7-carbaguanine + 2 AMP + 2 diphosphate + 2 H(+)</text>
        <dbReference type="Rhea" id="RHEA:27982"/>
        <dbReference type="ChEBI" id="CHEBI:15378"/>
        <dbReference type="ChEBI" id="CHEBI:28938"/>
        <dbReference type="ChEBI" id="CHEBI:30616"/>
        <dbReference type="ChEBI" id="CHEBI:33019"/>
        <dbReference type="ChEBI" id="CHEBI:45075"/>
        <dbReference type="ChEBI" id="CHEBI:61036"/>
        <dbReference type="ChEBI" id="CHEBI:456215"/>
        <dbReference type="EC" id="6.3.4.20"/>
    </reaction>
</comment>
<feature type="binding site" evidence="11">
    <location>
        <position position="204"/>
    </location>
    <ligand>
        <name>Zn(2+)</name>
        <dbReference type="ChEBI" id="CHEBI:29105"/>
    </ligand>
</feature>
<evidence type="ECO:0000256" key="7">
    <source>
        <dbReference type="ARBA" id="ARBA00022840"/>
    </source>
</evidence>
<feature type="binding site" evidence="11">
    <location>
        <begin position="8"/>
        <end position="18"/>
    </location>
    <ligand>
        <name>ATP</name>
        <dbReference type="ChEBI" id="CHEBI:30616"/>
    </ligand>
</feature>
<keyword evidence="6 11" id="KW-0862">Zinc</keyword>
<evidence type="ECO:0000313" key="12">
    <source>
        <dbReference type="EMBL" id="URW78519.1"/>
    </source>
</evidence>
<protein>
    <recommendedName>
        <fullName evidence="9 11">7-cyano-7-deazaguanine synthase</fullName>
        <ecNumber evidence="9 11">6.3.4.20</ecNumber>
    </recommendedName>
    <alternativeName>
        <fullName evidence="11">7-cyano-7-carbaguanine synthase</fullName>
    </alternativeName>
    <alternativeName>
        <fullName evidence="11">PreQ(0) synthase</fullName>
    </alternativeName>
    <alternativeName>
        <fullName evidence="11">Queuosine biosynthesis protein QueC</fullName>
    </alternativeName>
</protein>
<keyword evidence="2 11" id="KW-0436">Ligase</keyword>
<dbReference type="PANTHER" id="PTHR42914:SF1">
    <property type="entry name" value="7-CYANO-7-DEAZAGUANINE SYNTHASE"/>
    <property type="match status" value="1"/>
</dbReference>
<keyword evidence="5 11" id="KW-0671">Queuosine biosynthesis</keyword>